<dbReference type="PROSITE" id="PS50127">
    <property type="entry name" value="UBC_2"/>
    <property type="match status" value="1"/>
</dbReference>
<dbReference type="EnsemblProtists" id="EOD33601">
    <property type="protein sequence ID" value="EOD33601"/>
    <property type="gene ID" value="EMIHUDRAFT_47957"/>
</dbReference>
<evidence type="ECO:0000313" key="2">
    <source>
        <dbReference type="EnsemblProtists" id="EOD33601"/>
    </source>
</evidence>
<dbReference type="AlphaFoldDB" id="A0A0D3KCW6"/>
<protein>
    <recommendedName>
        <fullName evidence="1">UBC core domain-containing protein</fullName>
    </recommendedName>
</protein>
<dbReference type="HOGENOM" id="CLU_030988_16_0_1"/>
<name>A0A0D3KCW6_EMIH1</name>
<dbReference type="eggNOG" id="KOG0417">
    <property type="taxonomic scope" value="Eukaryota"/>
</dbReference>
<dbReference type="InterPro" id="IPR016135">
    <property type="entry name" value="UBQ-conjugating_enzyme/RWD"/>
</dbReference>
<feature type="domain" description="UBC core" evidence="1">
    <location>
        <begin position="1"/>
        <end position="96"/>
    </location>
</feature>
<proteinExistence type="predicted"/>
<dbReference type="Pfam" id="PF00179">
    <property type="entry name" value="UQ_con"/>
    <property type="match status" value="1"/>
</dbReference>
<keyword evidence="3" id="KW-1185">Reference proteome</keyword>
<dbReference type="KEGG" id="ehx:EMIHUDRAFT_47957"/>
<reference evidence="3" key="1">
    <citation type="journal article" date="2013" name="Nature">
        <title>Pan genome of the phytoplankton Emiliania underpins its global distribution.</title>
        <authorList>
            <person name="Read B.A."/>
            <person name="Kegel J."/>
            <person name="Klute M.J."/>
            <person name="Kuo A."/>
            <person name="Lefebvre S.C."/>
            <person name="Maumus F."/>
            <person name="Mayer C."/>
            <person name="Miller J."/>
            <person name="Monier A."/>
            <person name="Salamov A."/>
            <person name="Young J."/>
            <person name="Aguilar M."/>
            <person name="Claverie J.M."/>
            <person name="Frickenhaus S."/>
            <person name="Gonzalez K."/>
            <person name="Herman E.K."/>
            <person name="Lin Y.C."/>
            <person name="Napier J."/>
            <person name="Ogata H."/>
            <person name="Sarno A.F."/>
            <person name="Shmutz J."/>
            <person name="Schroeder D."/>
            <person name="de Vargas C."/>
            <person name="Verret F."/>
            <person name="von Dassow P."/>
            <person name="Valentin K."/>
            <person name="Van de Peer Y."/>
            <person name="Wheeler G."/>
            <person name="Dacks J.B."/>
            <person name="Delwiche C.F."/>
            <person name="Dyhrman S.T."/>
            <person name="Glockner G."/>
            <person name="John U."/>
            <person name="Richards T."/>
            <person name="Worden A.Z."/>
            <person name="Zhang X."/>
            <person name="Grigoriev I.V."/>
            <person name="Allen A.E."/>
            <person name="Bidle K."/>
            <person name="Borodovsky M."/>
            <person name="Bowler C."/>
            <person name="Brownlee C."/>
            <person name="Cock J.M."/>
            <person name="Elias M."/>
            <person name="Gladyshev V.N."/>
            <person name="Groth M."/>
            <person name="Guda C."/>
            <person name="Hadaegh A."/>
            <person name="Iglesias-Rodriguez M.D."/>
            <person name="Jenkins J."/>
            <person name="Jones B.M."/>
            <person name="Lawson T."/>
            <person name="Leese F."/>
            <person name="Lindquist E."/>
            <person name="Lobanov A."/>
            <person name="Lomsadze A."/>
            <person name="Malik S.B."/>
            <person name="Marsh M.E."/>
            <person name="Mackinder L."/>
            <person name="Mock T."/>
            <person name="Mueller-Roeber B."/>
            <person name="Pagarete A."/>
            <person name="Parker M."/>
            <person name="Probert I."/>
            <person name="Quesneville H."/>
            <person name="Raines C."/>
            <person name="Rensing S.A."/>
            <person name="Riano-Pachon D.M."/>
            <person name="Richier S."/>
            <person name="Rokitta S."/>
            <person name="Shiraiwa Y."/>
            <person name="Soanes D.M."/>
            <person name="van der Giezen M."/>
            <person name="Wahlund T.M."/>
            <person name="Williams B."/>
            <person name="Wilson W."/>
            <person name="Wolfe G."/>
            <person name="Wurch L.L."/>
        </authorList>
    </citation>
    <scope>NUCLEOTIDE SEQUENCE</scope>
</reference>
<sequence>SCGQPAKTLASWTVALCGPAGTCYAGGIFLLSMEVPTNYPFRPPKLRFITPVYHPNVNMRTGEIDLDILGSQFSPTLTVLHYVMSLSALLSAPTFD</sequence>
<dbReference type="Proteomes" id="UP000013827">
    <property type="component" value="Unassembled WGS sequence"/>
</dbReference>
<dbReference type="PaxDb" id="2903-EOD33601"/>
<dbReference type="InterPro" id="IPR000608">
    <property type="entry name" value="UBC"/>
</dbReference>
<reference evidence="2" key="2">
    <citation type="submission" date="2024-10" db="UniProtKB">
        <authorList>
            <consortium name="EnsemblProtists"/>
        </authorList>
    </citation>
    <scope>IDENTIFICATION</scope>
</reference>
<dbReference type="PANTHER" id="PTHR24068">
    <property type="entry name" value="UBIQUITIN-CONJUGATING ENZYME E2"/>
    <property type="match status" value="1"/>
</dbReference>
<organism evidence="2 3">
    <name type="scientific">Emiliania huxleyi (strain CCMP1516)</name>
    <dbReference type="NCBI Taxonomy" id="280463"/>
    <lineage>
        <taxon>Eukaryota</taxon>
        <taxon>Haptista</taxon>
        <taxon>Haptophyta</taxon>
        <taxon>Prymnesiophyceae</taxon>
        <taxon>Isochrysidales</taxon>
        <taxon>Noelaerhabdaceae</taxon>
        <taxon>Emiliania</taxon>
    </lineage>
</organism>
<dbReference type="GeneID" id="17278872"/>
<dbReference type="OMA" id="MNIPPEY"/>
<evidence type="ECO:0000313" key="3">
    <source>
        <dbReference type="Proteomes" id="UP000013827"/>
    </source>
</evidence>
<dbReference type="SMART" id="SM00212">
    <property type="entry name" value="UBCc"/>
    <property type="match status" value="1"/>
</dbReference>
<accession>A0A0D3KCW6</accession>
<dbReference type="STRING" id="2903.R1FDP1"/>
<dbReference type="RefSeq" id="XP_005786030.1">
    <property type="nucleotide sequence ID" value="XM_005785973.1"/>
</dbReference>
<dbReference type="Gene3D" id="3.10.110.10">
    <property type="entry name" value="Ubiquitin Conjugating Enzyme"/>
    <property type="match status" value="1"/>
</dbReference>
<dbReference type="SUPFAM" id="SSF54495">
    <property type="entry name" value="UBC-like"/>
    <property type="match status" value="1"/>
</dbReference>
<evidence type="ECO:0000259" key="1">
    <source>
        <dbReference type="PROSITE" id="PS50127"/>
    </source>
</evidence>